<dbReference type="GO" id="GO:0008010">
    <property type="term" value="F:structural constituent of chitin-based larval cuticle"/>
    <property type="evidence" value="ECO:0007669"/>
    <property type="project" value="TreeGrafter"/>
</dbReference>
<dbReference type="InterPro" id="IPR050468">
    <property type="entry name" value="Cuticle_Struct_Prot"/>
</dbReference>
<accession>A0A0L0BWM5</accession>
<dbReference type="EMBL" id="JRES01001238">
    <property type="protein sequence ID" value="KNC24420.1"/>
    <property type="molecule type" value="Genomic_DNA"/>
</dbReference>
<dbReference type="PROSITE" id="PS51155">
    <property type="entry name" value="CHIT_BIND_RR_2"/>
    <property type="match status" value="1"/>
</dbReference>
<evidence type="ECO:0000313" key="5">
    <source>
        <dbReference type="Proteomes" id="UP000037069"/>
    </source>
</evidence>
<sequence length="101" mass="10672">MKFVIVLVALFAVAFANEVEIVRNEAEVGAEGFQYAYETSDGSSANAAGSLKNVGTEEEALSVKGSFKYVGDDGSTYEVKYTADENGFQPEGAHLPVAPEA</sequence>
<name>A0A0L0BWM5_LUCCU</name>
<dbReference type="InterPro" id="IPR031311">
    <property type="entry name" value="CHIT_BIND_RR_consensus"/>
</dbReference>
<keyword evidence="3" id="KW-0732">Signal</keyword>
<organism evidence="4 5">
    <name type="scientific">Lucilia cuprina</name>
    <name type="common">Green bottle fly</name>
    <name type="synonym">Australian sheep blowfly</name>
    <dbReference type="NCBI Taxonomy" id="7375"/>
    <lineage>
        <taxon>Eukaryota</taxon>
        <taxon>Metazoa</taxon>
        <taxon>Ecdysozoa</taxon>
        <taxon>Arthropoda</taxon>
        <taxon>Hexapoda</taxon>
        <taxon>Insecta</taxon>
        <taxon>Pterygota</taxon>
        <taxon>Neoptera</taxon>
        <taxon>Endopterygota</taxon>
        <taxon>Diptera</taxon>
        <taxon>Brachycera</taxon>
        <taxon>Muscomorpha</taxon>
        <taxon>Oestroidea</taxon>
        <taxon>Calliphoridae</taxon>
        <taxon>Luciliinae</taxon>
        <taxon>Lucilia</taxon>
    </lineage>
</organism>
<keyword evidence="1 2" id="KW-0193">Cuticle</keyword>
<feature type="signal peptide" evidence="3">
    <location>
        <begin position="1"/>
        <end position="16"/>
    </location>
</feature>
<gene>
    <name evidence="4" type="ORF">FF38_14193</name>
</gene>
<comment type="caution">
    <text evidence="4">The sequence shown here is derived from an EMBL/GenBank/DDBJ whole genome shotgun (WGS) entry which is preliminary data.</text>
</comment>
<dbReference type="STRING" id="7375.A0A0L0BWM5"/>
<dbReference type="AlphaFoldDB" id="A0A0L0BWM5"/>
<dbReference type="OMA" id="FQYAWET"/>
<dbReference type="GO" id="GO:0062129">
    <property type="term" value="C:chitin-based extracellular matrix"/>
    <property type="evidence" value="ECO:0007669"/>
    <property type="project" value="TreeGrafter"/>
</dbReference>
<keyword evidence="5" id="KW-1185">Reference proteome</keyword>
<evidence type="ECO:0000313" key="4">
    <source>
        <dbReference type="EMBL" id="KNC24420.1"/>
    </source>
</evidence>
<feature type="chain" id="PRO_5005535474" evidence="3">
    <location>
        <begin position="17"/>
        <end position="101"/>
    </location>
</feature>
<feature type="non-terminal residue" evidence="4">
    <location>
        <position position="101"/>
    </location>
</feature>
<dbReference type="Pfam" id="PF00379">
    <property type="entry name" value="Chitin_bind_4"/>
    <property type="match status" value="1"/>
</dbReference>
<dbReference type="PANTHER" id="PTHR10380:SF218">
    <property type="entry name" value="ADULT CUTICLE PROTEIN 65AA-RELATED"/>
    <property type="match status" value="1"/>
</dbReference>
<dbReference type="PANTHER" id="PTHR10380">
    <property type="entry name" value="CUTICLE PROTEIN"/>
    <property type="match status" value="1"/>
</dbReference>
<protein>
    <submittedName>
        <fullName evidence="4">Larval cuticle protein 8</fullName>
    </submittedName>
</protein>
<dbReference type="PRINTS" id="PR00947">
    <property type="entry name" value="CUTICLE"/>
</dbReference>
<evidence type="ECO:0000256" key="1">
    <source>
        <dbReference type="ARBA" id="ARBA00022460"/>
    </source>
</evidence>
<dbReference type="OrthoDB" id="7255276at2759"/>
<dbReference type="PROSITE" id="PS00233">
    <property type="entry name" value="CHIT_BIND_RR_1"/>
    <property type="match status" value="1"/>
</dbReference>
<dbReference type="InterPro" id="IPR000618">
    <property type="entry name" value="Insect_cuticle"/>
</dbReference>
<evidence type="ECO:0000256" key="3">
    <source>
        <dbReference type="SAM" id="SignalP"/>
    </source>
</evidence>
<dbReference type="Proteomes" id="UP000037069">
    <property type="component" value="Unassembled WGS sequence"/>
</dbReference>
<reference evidence="4 5" key="1">
    <citation type="journal article" date="2015" name="Nat. Commun.">
        <title>Lucilia cuprina genome unlocks parasitic fly biology to underpin future interventions.</title>
        <authorList>
            <person name="Anstead C.A."/>
            <person name="Korhonen P.K."/>
            <person name="Young N.D."/>
            <person name="Hall R.S."/>
            <person name="Jex A.R."/>
            <person name="Murali S.C."/>
            <person name="Hughes D.S."/>
            <person name="Lee S.F."/>
            <person name="Perry T."/>
            <person name="Stroehlein A.J."/>
            <person name="Ansell B.R."/>
            <person name="Breugelmans B."/>
            <person name="Hofmann A."/>
            <person name="Qu J."/>
            <person name="Dugan S."/>
            <person name="Lee S.L."/>
            <person name="Chao H."/>
            <person name="Dinh H."/>
            <person name="Han Y."/>
            <person name="Doddapaneni H.V."/>
            <person name="Worley K.C."/>
            <person name="Muzny D.M."/>
            <person name="Ioannidis P."/>
            <person name="Waterhouse R.M."/>
            <person name="Zdobnov E.M."/>
            <person name="James P.J."/>
            <person name="Bagnall N.H."/>
            <person name="Kotze A.C."/>
            <person name="Gibbs R.A."/>
            <person name="Richards S."/>
            <person name="Batterham P."/>
            <person name="Gasser R.B."/>
        </authorList>
    </citation>
    <scope>NUCLEOTIDE SEQUENCE [LARGE SCALE GENOMIC DNA]</scope>
    <source>
        <strain evidence="4 5">LS</strain>
        <tissue evidence="4">Full body</tissue>
    </source>
</reference>
<evidence type="ECO:0000256" key="2">
    <source>
        <dbReference type="PROSITE-ProRule" id="PRU00497"/>
    </source>
</evidence>
<proteinExistence type="predicted"/>